<keyword evidence="1" id="KW-0732">Signal</keyword>
<feature type="signal peptide" evidence="1">
    <location>
        <begin position="1"/>
        <end position="25"/>
    </location>
</feature>
<comment type="caution">
    <text evidence="2">The sequence shown here is derived from an EMBL/GenBank/DDBJ whole genome shotgun (WGS) entry which is preliminary data.</text>
</comment>
<name>A0A7C9HRI5_9BACT</name>
<accession>A0A7C9HRI5</accession>
<feature type="chain" id="PRO_5028997915" evidence="1">
    <location>
        <begin position="26"/>
        <end position="160"/>
    </location>
</feature>
<evidence type="ECO:0000313" key="3">
    <source>
        <dbReference type="Proteomes" id="UP000482295"/>
    </source>
</evidence>
<reference evidence="2 3" key="1">
    <citation type="submission" date="2019-09" db="EMBL/GenBank/DDBJ databases">
        <title>Prevotella A2879 sp. nov., isolated from an abscess of a patient.</title>
        <authorList>
            <person name="Buhl M."/>
            <person name="Oberhettinger P."/>
        </authorList>
    </citation>
    <scope>NUCLEOTIDE SEQUENCE [LARGE SCALE GENOMIC DNA]</scope>
    <source>
        <strain evidence="2 3">A2879</strain>
    </source>
</reference>
<sequence>MRIRTLCRSFAIALLATWGAVSASAADYVTVTDKEGKATTFALTDKPMVTFTSDHLVLTAGSETVEYPLTDFLSFTFTDQPTGINTVGAEQSNAVFSFTNFSVRGEGLKAGTRVSVYTINGQLVGSAVVNQNGAVEVPFDGQKGVFIVKSLTKTFKFINQ</sequence>
<keyword evidence="3" id="KW-1185">Reference proteome</keyword>
<dbReference type="AlphaFoldDB" id="A0A7C9HRI5"/>
<dbReference type="RefSeq" id="WP_155716574.1">
    <property type="nucleotide sequence ID" value="NZ_VVIQ01000013.1"/>
</dbReference>
<evidence type="ECO:0000313" key="2">
    <source>
        <dbReference type="EMBL" id="MUL28727.1"/>
    </source>
</evidence>
<protein>
    <submittedName>
        <fullName evidence="2">T9SS C-terminal target domain-containing protein</fullName>
    </submittedName>
</protein>
<evidence type="ECO:0000256" key="1">
    <source>
        <dbReference type="SAM" id="SignalP"/>
    </source>
</evidence>
<dbReference type="Proteomes" id="UP000482295">
    <property type="component" value="Unassembled WGS sequence"/>
</dbReference>
<organism evidence="2 3">
    <name type="scientific">Prevotella vespertina</name>
    <dbReference type="NCBI Taxonomy" id="2608404"/>
    <lineage>
        <taxon>Bacteria</taxon>
        <taxon>Pseudomonadati</taxon>
        <taxon>Bacteroidota</taxon>
        <taxon>Bacteroidia</taxon>
        <taxon>Bacteroidales</taxon>
        <taxon>Prevotellaceae</taxon>
        <taxon>Prevotella</taxon>
    </lineage>
</organism>
<dbReference type="EMBL" id="VVIQ01000013">
    <property type="protein sequence ID" value="MUL28727.1"/>
    <property type="molecule type" value="Genomic_DNA"/>
</dbReference>
<gene>
    <name evidence="2" type="ORF">F0475_10535</name>
</gene>
<proteinExistence type="predicted"/>